<name>A0A161YPE4_9CLOT</name>
<gene>
    <name evidence="1" type="ORF">CLMAG_24760</name>
</gene>
<dbReference type="STRING" id="1121326.CLMAG_24760"/>
<dbReference type="CDD" id="cd20290">
    <property type="entry name" value="cupin_Mj0764-like"/>
    <property type="match status" value="1"/>
</dbReference>
<dbReference type="Proteomes" id="UP000076603">
    <property type="component" value="Unassembled WGS sequence"/>
</dbReference>
<comment type="caution">
    <text evidence="1">The sequence shown here is derived from an EMBL/GenBank/DDBJ whole genome shotgun (WGS) entry which is preliminary data.</text>
</comment>
<dbReference type="InterPro" id="IPR014710">
    <property type="entry name" value="RmlC-like_jellyroll"/>
</dbReference>
<dbReference type="Gene3D" id="2.60.120.10">
    <property type="entry name" value="Jelly Rolls"/>
    <property type="match status" value="1"/>
</dbReference>
<evidence type="ECO:0008006" key="3">
    <source>
        <dbReference type="Google" id="ProtNLM"/>
    </source>
</evidence>
<dbReference type="SUPFAM" id="SSF51182">
    <property type="entry name" value="RmlC-like cupins"/>
    <property type="match status" value="1"/>
</dbReference>
<organism evidence="1 2">
    <name type="scientific">Clostridium magnum DSM 2767</name>
    <dbReference type="NCBI Taxonomy" id="1121326"/>
    <lineage>
        <taxon>Bacteria</taxon>
        <taxon>Bacillati</taxon>
        <taxon>Bacillota</taxon>
        <taxon>Clostridia</taxon>
        <taxon>Eubacteriales</taxon>
        <taxon>Clostridiaceae</taxon>
        <taxon>Clostridium</taxon>
    </lineage>
</organism>
<dbReference type="PATRIC" id="fig|1121326.3.peg.2476"/>
<dbReference type="InterPro" id="IPR011051">
    <property type="entry name" value="RmlC_Cupin_sf"/>
</dbReference>
<dbReference type="AlphaFoldDB" id="A0A161YPE4"/>
<sequence>MVEKVYNMTYGNTKIVEMLISDENVNFIHMIFNKGEGLPEHLSNSNVYMTVIRGTLSIGLDEQEIHEYKQGSVLKIPFKTKMNVGNKHDEILELIVVKAPAPVK</sequence>
<dbReference type="OrthoDB" id="1725465at2"/>
<accession>A0A161YPE4</accession>
<evidence type="ECO:0000313" key="2">
    <source>
        <dbReference type="Proteomes" id="UP000076603"/>
    </source>
</evidence>
<protein>
    <recommendedName>
        <fullName evidence="3">Cupin domain protein</fullName>
    </recommendedName>
</protein>
<dbReference type="RefSeq" id="WP_066622279.1">
    <property type="nucleotide sequence ID" value="NZ_FQXL01000021.1"/>
</dbReference>
<proteinExistence type="predicted"/>
<dbReference type="EMBL" id="LWAE01000002">
    <property type="protein sequence ID" value="KZL92662.1"/>
    <property type="molecule type" value="Genomic_DNA"/>
</dbReference>
<reference evidence="1 2" key="1">
    <citation type="submission" date="2016-04" db="EMBL/GenBank/DDBJ databases">
        <title>Genome sequence of Clostridium magnum DSM 2767.</title>
        <authorList>
            <person name="Poehlein A."/>
            <person name="Uhlig R."/>
            <person name="Fischer R."/>
            <person name="Bahl H."/>
            <person name="Daniel R."/>
        </authorList>
    </citation>
    <scope>NUCLEOTIDE SEQUENCE [LARGE SCALE GENOMIC DNA]</scope>
    <source>
        <strain evidence="1 2">DSM 2767</strain>
    </source>
</reference>
<evidence type="ECO:0000313" key="1">
    <source>
        <dbReference type="EMBL" id="KZL92662.1"/>
    </source>
</evidence>
<keyword evidence="2" id="KW-1185">Reference proteome</keyword>